<dbReference type="Proteomes" id="UP000326729">
    <property type="component" value="Unassembled WGS sequence"/>
</dbReference>
<evidence type="ECO:0000313" key="1">
    <source>
        <dbReference type="EMBL" id="VVN00687.1"/>
    </source>
</evidence>
<name>A0A5E6U5G5_PSEFL</name>
<reference evidence="1 2" key="1">
    <citation type="submission" date="2019-09" db="EMBL/GenBank/DDBJ databases">
        <authorList>
            <person name="Chandra G."/>
            <person name="Truman W A."/>
        </authorList>
    </citation>
    <scope>NUCLEOTIDE SEQUENCE [LARGE SCALE GENOMIC DNA]</scope>
    <source>
        <strain evidence="1">PS659</strain>
    </source>
</reference>
<dbReference type="AlphaFoldDB" id="A0A5E6U5G5"/>
<accession>A0A5E6U5G5</accession>
<evidence type="ECO:0000313" key="2">
    <source>
        <dbReference type="Proteomes" id="UP000326729"/>
    </source>
</evidence>
<proteinExistence type="predicted"/>
<sequence length="36" mass="3994">MQKGRTFTGSPFLYVFGDCQDAIASKLAPTRDLWDG</sequence>
<organism evidence="1 2">
    <name type="scientific">Pseudomonas fluorescens</name>
    <dbReference type="NCBI Taxonomy" id="294"/>
    <lineage>
        <taxon>Bacteria</taxon>
        <taxon>Pseudomonadati</taxon>
        <taxon>Pseudomonadota</taxon>
        <taxon>Gammaproteobacteria</taxon>
        <taxon>Pseudomonadales</taxon>
        <taxon>Pseudomonadaceae</taxon>
        <taxon>Pseudomonas</taxon>
    </lineage>
</organism>
<gene>
    <name evidence="1" type="ORF">PS659_03341</name>
</gene>
<dbReference type="EMBL" id="CABVGY010000018">
    <property type="protein sequence ID" value="VVN00687.1"/>
    <property type="molecule type" value="Genomic_DNA"/>
</dbReference>
<protein>
    <submittedName>
        <fullName evidence="1">Uncharacterized protein</fullName>
    </submittedName>
</protein>